<proteinExistence type="predicted"/>
<keyword evidence="3" id="KW-1185">Reference proteome</keyword>
<organism evidence="2 3">
    <name type="scientific">Rhipicephalus microplus</name>
    <name type="common">Cattle tick</name>
    <name type="synonym">Boophilus microplus</name>
    <dbReference type="NCBI Taxonomy" id="6941"/>
    <lineage>
        <taxon>Eukaryota</taxon>
        <taxon>Metazoa</taxon>
        <taxon>Ecdysozoa</taxon>
        <taxon>Arthropoda</taxon>
        <taxon>Chelicerata</taxon>
        <taxon>Arachnida</taxon>
        <taxon>Acari</taxon>
        <taxon>Parasitiformes</taxon>
        <taxon>Ixodida</taxon>
        <taxon>Ixodoidea</taxon>
        <taxon>Ixodidae</taxon>
        <taxon>Rhipicephalinae</taxon>
        <taxon>Rhipicephalus</taxon>
        <taxon>Boophilus</taxon>
    </lineage>
</organism>
<dbReference type="Proteomes" id="UP000821866">
    <property type="component" value="Chromosome 6"/>
</dbReference>
<reference evidence="2" key="1">
    <citation type="journal article" date="2020" name="Cell">
        <title>Large-Scale Comparative Analyses of Tick Genomes Elucidate Their Genetic Diversity and Vector Capacities.</title>
        <authorList>
            <consortium name="Tick Genome and Microbiome Consortium (TIGMIC)"/>
            <person name="Jia N."/>
            <person name="Wang J."/>
            <person name="Shi W."/>
            <person name="Du L."/>
            <person name="Sun Y."/>
            <person name="Zhan W."/>
            <person name="Jiang J.F."/>
            <person name="Wang Q."/>
            <person name="Zhang B."/>
            <person name="Ji P."/>
            <person name="Bell-Sakyi L."/>
            <person name="Cui X.M."/>
            <person name="Yuan T.T."/>
            <person name="Jiang B.G."/>
            <person name="Yang W.F."/>
            <person name="Lam T.T."/>
            <person name="Chang Q.C."/>
            <person name="Ding S.J."/>
            <person name="Wang X.J."/>
            <person name="Zhu J.G."/>
            <person name="Ruan X.D."/>
            <person name="Zhao L."/>
            <person name="Wei J.T."/>
            <person name="Ye R.Z."/>
            <person name="Que T.C."/>
            <person name="Du C.H."/>
            <person name="Zhou Y.H."/>
            <person name="Cheng J.X."/>
            <person name="Dai P.F."/>
            <person name="Guo W.B."/>
            <person name="Han X.H."/>
            <person name="Huang E.J."/>
            <person name="Li L.F."/>
            <person name="Wei W."/>
            <person name="Gao Y.C."/>
            <person name="Liu J.Z."/>
            <person name="Shao H.Z."/>
            <person name="Wang X."/>
            <person name="Wang C.C."/>
            <person name="Yang T.C."/>
            <person name="Huo Q.B."/>
            <person name="Li W."/>
            <person name="Chen H.Y."/>
            <person name="Chen S.E."/>
            <person name="Zhou L.G."/>
            <person name="Ni X.B."/>
            <person name="Tian J.H."/>
            <person name="Sheng Y."/>
            <person name="Liu T."/>
            <person name="Pan Y.S."/>
            <person name="Xia L.Y."/>
            <person name="Li J."/>
            <person name="Zhao F."/>
            <person name="Cao W.C."/>
        </authorList>
    </citation>
    <scope>NUCLEOTIDE SEQUENCE</scope>
    <source>
        <strain evidence="2">Rmic-2018</strain>
    </source>
</reference>
<dbReference type="EMBL" id="JABSTU010000008">
    <property type="protein sequence ID" value="KAH8022844.1"/>
    <property type="molecule type" value="Genomic_DNA"/>
</dbReference>
<name>A0A9J6DL42_RHIMP</name>
<feature type="region of interest" description="Disordered" evidence="1">
    <location>
        <begin position="29"/>
        <end position="49"/>
    </location>
</feature>
<comment type="caution">
    <text evidence="2">The sequence shown here is derived from an EMBL/GenBank/DDBJ whole genome shotgun (WGS) entry which is preliminary data.</text>
</comment>
<gene>
    <name evidence="2" type="ORF">HPB51_006201</name>
</gene>
<evidence type="ECO:0000256" key="1">
    <source>
        <dbReference type="SAM" id="MobiDB-lite"/>
    </source>
</evidence>
<dbReference type="AlphaFoldDB" id="A0A9J6DL42"/>
<accession>A0A9J6DL42</accession>
<protein>
    <submittedName>
        <fullName evidence="2">Uncharacterized protein</fullName>
    </submittedName>
</protein>
<sequence length="184" mass="20369">MGFPFPSHAPWLEVAALTAKLTDFAGSVRRPPIAEERQPHRRSKPAALSSGNFVADAMPSVTSHGNVVYEVGTCAVKLYSRRYVRVKGTLVASLLDYQLPVAPRNRLRGRIEGRRGSRAPCSFRTGEHQTLTNRLCRELCRFHKRERAFRRPDESVESVRPAITAQSAEALPLAAVALEYSGSV</sequence>
<evidence type="ECO:0000313" key="2">
    <source>
        <dbReference type="EMBL" id="KAH8022844.1"/>
    </source>
</evidence>
<evidence type="ECO:0000313" key="3">
    <source>
        <dbReference type="Proteomes" id="UP000821866"/>
    </source>
</evidence>
<reference evidence="2" key="2">
    <citation type="submission" date="2021-09" db="EMBL/GenBank/DDBJ databases">
        <authorList>
            <person name="Jia N."/>
            <person name="Wang J."/>
            <person name="Shi W."/>
            <person name="Du L."/>
            <person name="Sun Y."/>
            <person name="Zhan W."/>
            <person name="Jiang J."/>
            <person name="Wang Q."/>
            <person name="Zhang B."/>
            <person name="Ji P."/>
            <person name="Sakyi L.B."/>
            <person name="Cui X."/>
            <person name="Yuan T."/>
            <person name="Jiang B."/>
            <person name="Yang W."/>
            <person name="Lam T.T.-Y."/>
            <person name="Chang Q."/>
            <person name="Ding S."/>
            <person name="Wang X."/>
            <person name="Zhu J."/>
            <person name="Ruan X."/>
            <person name="Zhao L."/>
            <person name="Wei J."/>
            <person name="Que T."/>
            <person name="Du C."/>
            <person name="Cheng J."/>
            <person name="Dai P."/>
            <person name="Han X."/>
            <person name="Huang E."/>
            <person name="Gao Y."/>
            <person name="Liu J."/>
            <person name="Shao H."/>
            <person name="Ye R."/>
            <person name="Li L."/>
            <person name="Wei W."/>
            <person name="Wang X."/>
            <person name="Wang C."/>
            <person name="Huo Q."/>
            <person name="Li W."/>
            <person name="Guo W."/>
            <person name="Chen H."/>
            <person name="Chen S."/>
            <person name="Zhou L."/>
            <person name="Zhou L."/>
            <person name="Ni X."/>
            <person name="Tian J."/>
            <person name="Zhou Y."/>
            <person name="Sheng Y."/>
            <person name="Liu T."/>
            <person name="Pan Y."/>
            <person name="Xia L."/>
            <person name="Li J."/>
            <person name="Zhao F."/>
            <person name="Cao W."/>
        </authorList>
    </citation>
    <scope>NUCLEOTIDE SEQUENCE</scope>
    <source>
        <strain evidence="2">Rmic-2018</strain>
        <tissue evidence="2">Larvae</tissue>
    </source>
</reference>